<accession>A0A8H8CNS1</accession>
<dbReference type="AlphaFoldDB" id="A0A8H8CNS1"/>
<protein>
    <submittedName>
        <fullName evidence="2">Uncharacterized protein</fullName>
    </submittedName>
</protein>
<proteinExistence type="predicted"/>
<evidence type="ECO:0000256" key="1">
    <source>
        <dbReference type="SAM" id="MobiDB-lite"/>
    </source>
</evidence>
<feature type="compositionally biased region" description="Basic residues" evidence="1">
    <location>
        <begin position="1"/>
        <end position="13"/>
    </location>
</feature>
<gene>
    <name evidence="2" type="ORF">JR316_001577</name>
</gene>
<name>A0A8H8CNS1_PSICU</name>
<feature type="region of interest" description="Disordered" evidence="1">
    <location>
        <begin position="1"/>
        <end position="23"/>
    </location>
</feature>
<dbReference type="EMBL" id="JAFIQS010000002">
    <property type="protein sequence ID" value="KAG5172083.1"/>
    <property type="molecule type" value="Genomic_DNA"/>
</dbReference>
<organism evidence="2">
    <name type="scientific">Psilocybe cubensis</name>
    <name type="common">Psychedelic mushroom</name>
    <name type="synonym">Stropharia cubensis</name>
    <dbReference type="NCBI Taxonomy" id="181762"/>
    <lineage>
        <taxon>Eukaryota</taxon>
        <taxon>Fungi</taxon>
        <taxon>Dikarya</taxon>
        <taxon>Basidiomycota</taxon>
        <taxon>Agaricomycotina</taxon>
        <taxon>Agaricomycetes</taxon>
        <taxon>Agaricomycetidae</taxon>
        <taxon>Agaricales</taxon>
        <taxon>Agaricineae</taxon>
        <taxon>Strophariaceae</taxon>
        <taxon>Psilocybe</taxon>
    </lineage>
</organism>
<sequence length="141" mass="15747">MSMSKARQRRSRAQHTPGTVDVRESLKNEDVEKRHIANPIDMFTKNADNASRAHYGHVLLSSRPCTLKTDPAAQREMLEARTDDADRLATQREWQAGSSAGLHVHCDLHLVCRCMAVGVLDLIAWTSDGAPDEYAVHRDAE</sequence>
<comment type="caution">
    <text evidence="2">The sequence shown here is derived from an EMBL/GenBank/DDBJ whole genome shotgun (WGS) entry which is preliminary data.</text>
</comment>
<reference evidence="2" key="1">
    <citation type="submission" date="2021-02" db="EMBL/GenBank/DDBJ databases">
        <title>Psilocybe cubensis genome.</title>
        <authorList>
            <person name="Mckernan K.J."/>
            <person name="Crawford S."/>
            <person name="Trippe A."/>
            <person name="Kane L.T."/>
            <person name="Mclaughlin S."/>
        </authorList>
    </citation>
    <scope>NUCLEOTIDE SEQUENCE [LARGE SCALE GENOMIC DNA]</scope>
    <source>
        <strain evidence="2">MGC-MH-2018</strain>
    </source>
</reference>
<evidence type="ECO:0000313" key="2">
    <source>
        <dbReference type="EMBL" id="KAG5172083.1"/>
    </source>
</evidence>